<evidence type="ECO:0000256" key="9">
    <source>
        <dbReference type="SAM" id="Coils"/>
    </source>
</evidence>
<dbReference type="STRING" id="1890364.A0A2P6NQW9"/>
<dbReference type="Pfam" id="PF05033">
    <property type="entry name" value="Pre-SET"/>
    <property type="match status" value="1"/>
</dbReference>
<keyword evidence="5" id="KW-0949">S-adenosyl-L-methionine</keyword>
<dbReference type="GO" id="GO:0008270">
    <property type="term" value="F:zinc ion binding"/>
    <property type="evidence" value="ECO:0007669"/>
    <property type="project" value="InterPro"/>
</dbReference>
<feature type="coiled-coil region" evidence="9">
    <location>
        <begin position="90"/>
        <end position="120"/>
    </location>
</feature>
<keyword evidence="9" id="KW-0175">Coiled coil</keyword>
<sequence length="951" mass="107082">MNDGVNNLSFGFHYGTKLTQDQRQSQTGRDVSVSIPIKKVVLDNKSCAHIKAIRTFAHRTDLLPEPLKENLASSAYQLELIEMLQKDSCRQILEKDIEEMEKMMETLKTHQQNRQKTDDDDEGTTAGDRLLRRMILSNERDRMVDASEGTSVYPVSVYNDIDDTLPAHFVWVDSLFTESEDIVLSEPMGCSCEGPCDERTCSCAKRNTNGVFAYNSEKILRPNLTPNIRPFIYECNKNCRCSSQCANRVLQLGGRHPLQLFKTVDKGWGVRCLKPIRKGTFVCEYAGEVIGEEEAERRGKYYDKKKCSYLFDLDFDGENCNNTVDANHYGNVARFLNHSCDANMIVIPVVVDLVASTLYHLALFSLRDITQGEELTLDYKYEVLKDESNKIECKCRSANCRLYLNVDIWNVDVFRCLGGHRASSKFEMSHPSQTIEMEGPTRPLVFYEQFLTSMSIGLYVRVSHQATSDAFPQHLQQSVSAASKKYTYLRTTITSGEEGSLHYVLQDDASNDMISTSLPLNFPQPPSDSELWRHTLLHWVAEPRDHTKSLVYILCLPNDQEWDIFFSFNHGGIDAPGAFELVHAILGQSHDDLTALRDSTLRVSAVFSYMSEDETSALVAECRRRGVTVQAVVSAAGIIAVLSKMKGDIKEQLRDGAWTIGCQIPVNMRGRVQPPVDKVESVAGSAGLCWMQTVDPSISLSQLSTDIIRTIRTMLSEKPSFMEKWWASLNAKRFDLLPTYTVMTSSVGVSSILPQYPSLKVSEVRMVGSLHRQSPLPNVEPPPPNGTLATMTHVHTSLGKLHMTTSYPPWAASEEWAKEFQAAEMLTLRSFARDADICIVKINSNPDSAGINNRYEQDKDRQNSPCISRKNHSKPSTKINQNWFKPSEFTTGICNEETWTRINSGRNAQSRDLEIPLRIFNLAVSNANFTQQANNSFKATTTMGVPHMDLD</sequence>
<dbReference type="SMART" id="SM00317">
    <property type="entry name" value="SET"/>
    <property type="match status" value="1"/>
</dbReference>
<comment type="caution">
    <text evidence="14">The sequence shown here is derived from an EMBL/GenBank/DDBJ whole genome shotgun (WGS) entry which is preliminary data.</text>
</comment>
<feature type="domain" description="Post-SET" evidence="13">
    <location>
        <begin position="389"/>
        <end position="405"/>
    </location>
</feature>
<evidence type="ECO:0000256" key="6">
    <source>
        <dbReference type="ARBA" id="ARBA00022723"/>
    </source>
</evidence>
<dbReference type="SUPFAM" id="SSF52777">
    <property type="entry name" value="CoA-dependent acyltransferases"/>
    <property type="match status" value="1"/>
</dbReference>
<keyword evidence="8" id="KW-0012">Acyltransferase</keyword>
<dbReference type="InterPro" id="IPR050973">
    <property type="entry name" value="H3K9_Histone-Lys_N-MTase"/>
</dbReference>
<dbReference type="PROSITE" id="PS50868">
    <property type="entry name" value="POST_SET"/>
    <property type="match status" value="1"/>
</dbReference>
<evidence type="ECO:0000259" key="13">
    <source>
        <dbReference type="PROSITE" id="PS50868"/>
    </source>
</evidence>
<dbReference type="PROSITE" id="PS50867">
    <property type="entry name" value="PRE_SET"/>
    <property type="match status" value="1"/>
</dbReference>
<dbReference type="Gene3D" id="3.30.559.30">
    <property type="entry name" value="Nonribosomal peptide synthetase, condensation domain"/>
    <property type="match status" value="1"/>
</dbReference>
<dbReference type="OrthoDB" id="308383at2759"/>
<evidence type="ECO:0000256" key="8">
    <source>
        <dbReference type="ARBA" id="ARBA00023315"/>
    </source>
</evidence>
<dbReference type="InterPro" id="IPR007728">
    <property type="entry name" value="Pre-SET_dom"/>
</dbReference>
<evidence type="ECO:0000256" key="3">
    <source>
        <dbReference type="ARBA" id="ARBA00022603"/>
    </source>
</evidence>
<dbReference type="Pfam" id="PF16911">
    <property type="entry name" value="PapA_C"/>
    <property type="match status" value="1"/>
</dbReference>
<evidence type="ECO:0000256" key="4">
    <source>
        <dbReference type="ARBA" id="ARBA00022679"/>
    </source>
</evidence>
<feature type="domain" description="Pre-SET" evidence="12">
    <location>
        <begin position="188"/>
        <end position="253"/>
    </location>
</feature>
<dbReference type="GO" id="GO:0032259">
    <property type="term" value="P:methylation"/>
    <property type="evidence" value="ECO:0007669"/>
    <property type="project" value="UniProtKB-KW"/>
</dbReference>
<proteinExistence type="predicted"/>
<dbReference type="PANTHER" id="PTHR46223:SF4">
    <property type="entry name" value="HISTONE-LYSINE N-METHYLTRANSFERASE-RELATED"/>
    <property type="match status" value="1"/>
</dbReference>
<dbReference type="AlphaFoldDB" id="A0A2P6NQW9"/>
<evidence type="ECO:0000256" key="1">
    <source>
        <dbReference type="ARBA" id="ARBA00004286"/>
    </source>
</evidence>
<dbReference type="PROSITE" id="PS50280">
    <property type="entry name" value="SET"/>
    <property type="match status" value="1"/>
</dbReference>
<evidence type="ECO:0000313" key="15">
    <source>
        <dbReference type="Proteomes" id="UP000241769"/>
    </source>
</evidence>
<feature type="domain" description="SET" evidence="11">
    <location>
        <begin position="256"/>
        <end position="380"/>
    </location>
</feature>
<accession>A0A2P6NQW9</accession>
<protein>
    <submittedName>
        <fullName evidence="14">Histone-lysine N-methyltransferase SUV39H2-like</fullName>
    </submittedName>
</protein>
<keyword evidence="6" id="KW-0479">Metal-binding</keyword>
<dbReference type="Pfam" id="PF00856">
    <property type="entry name" value="SET"/>
    <property type="match status" value="1"/>
</dbReference>
<evidence type="ECO:0000259" key="12">
    <source>
        <dbReference type="PROSITE" id="PS50867"/>
    </source>
</evidence>
<dbReference type="GO" id="GO:0005694">
    <property type="term" value="C:chromosome"/>
    <property type="evidence" value="ECO:0007669"/>
    <property type="project" value="UniProtKB-SubCell"/>
</dbReference>
<keyword evidence="4 14" id="KW-0808">Transferase</keyword>
<dbReference type="GO" id="GO:0016746">
    <property type="term" value="F:acyltransferase activity"/>
    <property type="evidence" value="ECO:0007669"/>
    <property type="project" value="UniProtKB-KW"/>
</dbReference>
<keyword evidence="3 14" id="KW-0489">Methyltransferase</keyword>
<dbReference type="InterPro" id="IPR001214">
    <property type="entry name" value="SET_dom"/>
</dbReference>
<keyword evidence="15" id="KW-1185">Reference proteome</keyword>
<dbReference type="GO" id="GO:0005634">
    <property type="term" value="C:nucleus"/>
    <property type="evidence" value="ECO:0007669"/>
    <property type="project" value="InterPro"/>
</dbReference>
<comment type="subcellular location">
    <subcellularLocation>
        <location evidence="1">Chromosome</location>
    </subcellularLocation>
</comment>
<dbReference type="Proteomes" id="UP000241769">
    <property type="component" value="Unassembled WGS sequence"/>
</dbReference>
<evidence type="ECO:0000256" key="2">
    <source>
        <dbReference type="ARBA" id="ARBA00022454"/>
    </source>
</evidence>
<evidence type="ECO:0000256" key="5">
    <source>
        <dbReference type="ARBA" id="ARBA00022691"/>
    </source>
</evidence>
<dbReference type="SMART" id="SM00468">
    <property type="entry name" value="PreSET"/>
    <property type="match status" value="1"/>
</dbReference>
<name>A0A2P6NQW9_9EUKA</name>
<dbReference type="EMBL" id="MDYQ01000032">
    <property type="protein sequence ID" value="PRP86355.1"/>
    <property type="molecule type" value="Genomic_DNA"/>
</dbReference>
<dbReference type="InterPro" id="IPR046341">
    <property type="entry name" value="SET_dom_sf"/>
</dbReference>
<keyword evidence="2" id="KW-0158">Chromosome</keyword>
<dbReference type="InParanoid" id="A0A2P6NQW9"/>
<gene>
    <name evidence="14" type="ORF">PROFUN_05496</name>
</gene>
<reference evidence="14 15" key="1">
    <citation type="journal article" date="2018" name="Genome Biol. Evol.">
        <title>Multiple Roots of Fruiting Body Formation in Amoebozoa.</title>
        <authorList>
            <person name="Hillmann F."/>
            <person name="Forbes G."/>
            <person name="Novohradska S."/>
            <person name="Ferling I."/>
            <person name="Riege K."/>
            <person name="Groth M."/>
            <person name="Westermann M."/>
            <person name="Marz M."/>
            <person name="Spaller T."/>
            <person name="Winckler T."/>
            <person name="Schaap P."/>
            <person name="Glockner G."/>
        </authorList>
    </citation>
    <scope>NUCLEOTIDE SEQUENCE [LARGE SCALE GENOMIC DNA]</scope>
    <source>
        <strain evidence="14 15">Jena</strain>
    </source>
</reference>
<evidence type="ECO:0000256" key="7">
    <source>
        <dbReference type="ARBA" id="ARBA00022833"/>
    </source>
</evidence>
<organism evidence="14 15">
    <name type="scientific">Planoprotostelium fungivorum</name>
    <dbReference type="NCBI Taxonomy" id="1890364"/>
    <lineage>
        <taxon>Eukaryota</taxon>
        <taxon>Amoebozoa</taxon>
        <taxon>Evosea</taxon>
        <taxon>Variosea</taxon>
        <taxon>Cavosteliida</taxon>
        <taxon>Cavosteliaceae</taxon>
        <taxon>Planoprotostelium</taxon>
    </lineage>
</organism>
<dbReference type="GO" id="GO:0046974">
    <property type="term" value="F:histone H3K9 methyltransferase activity"/>
    <property type="evidence" value="ECO:0007669"/>
    <property type="project" value="TreeGrafter"/>
</dbReference>
<dbReference type="Gene3D" id="2.170.270.10">
    <property type="entry name" value="SET domain"/>
    <property type="match status" value="1"/>
</dbReference>
<dbReference type="InterPro" id="IPR003616">
    <property type="entry name" value="Post-SET_dom"/>
</dbReference>
<dbReference type="PANTHER" id="PTHR46223">
    <property type="entry name" value="HISTONE-LYSINE N-METHYLTRANSFERASE SUV39H"/>
    <property type="match status" value="1"/>
</dbReference>
<dbReference type="SUPFAM" id="SSF82199">
    <property type="entry name" value="SET domain"/>
    <property type="match status" value="1"/>
</dbReference>
<evidence type="ECO:0000259" key="11">
    <source>
        <dbReference type="PROSITE" id="PS50280"/>
    </source>
</evidence>
<evidence type="ECO:0000256" key="10">
    <source>
        <dbReference type="SAM" id="MobiDB-lite"/>
    </source>
</evidence>
<dbReference type="InterPro" id="IPR031641">
    <property type="entry name" value="PapA_C"/>
</dbReference>
<evidence type="ECO:0000313" key="14">
    <source>
        <dbReference type="EMBL" id="PRP86355.1"/>
    </source>
</evidence>
<feature type="region of interest" description="Disordered" evidence="10">
    <location>
        <begin position="849"/>
        <end position="880"/>
    </location>
</feature>
<keyword evidence="7" id="KW-0862">Zinc</keyword>